<feature type="region of interest" description="Disordered" evidence="3">
    <location>
        <begin position="762"/>
        <end position="819"/>
    </location>
</feature>
<dbReference type="Pfam" id="PF03194">
    <property type="entry name" value="LUC7"/>
    <property type="match status" value="1"/>
</dbReference>
<comment type="similarity">
    <text evidence="1">Belongs to the Luc7 family.</text>
</comment>
<feature type="region of interest" description="Disordered" evidence="3">
    <location>
        <begin position="134"/>
        <end position="223"/>
    </location>
</feature>
<dbReference type="CDD" id="cd06257">
    <property type="entry name" value="DnaJ"/>
    <property type="match status" value="1"/>
</dbReference>
<dbReference type="GO" id="GO:0005685">
    <property type="term" value="C:U1 snRNP"/>
    <property type="evidence" value="ECO:0007669"/>
    <property type="project" value="InterPro"/>
</dbReference>
<feature type="compositionally biased region" description="Gly residues" evidence="3">
    <location>
        <begin position="775"/>
        <end position="786"/>
    </location>
</feature>
<dbReference type="InterPro" id="IPR004882">
    <property type="entry name" value="Luc7-rel"/>
</dbReference>
<feature type="compositionally biased region" description="Basic residues" evidence="3">
    <location>
        <begin position="444"/>
        <end position="458"/>
    </location>
</feature>
<protein>
    <submittedName>
        <fullName evidence="4">Uncharacterized protein</fullName>
    </submittedName>
</protein>
<dbReference type="GO" id="GO:0006376">
    <property type="term" value="P:mRNA splice site recognition"/>
    <property type="evidence" value="ECO:0007669"/>
    <property type="project" value="InterPro"/>
</dbReference>
<feature type="compositionally biased region" description="Basic and acidic residues" evidence="3">
    <location>
        <begin position="788"/>
        <end position="819"/>
    </location>
</feature>
<feature type="compositionally biased region" description="Basic and acidic residues" evidence="3">
    <location>
        <begin position="149"/>
        <end position="220"/>
    </location>
</feature>
<evidence type="ECO:0000256" key="2">
    <source>
        <dbReference type="SAM" id="Coils"/>
    </source>
</evidence>
<dbReference type="InterPro" id="IPR002110">
    <property type="entry name" value="Ankyrin_rpt"/>
</dbReference>
<dbReference type="PANTHER" id="PTHR12375">
    <property type="entry name" value="RNA-BINDING PROTEIN LUC7-RELATED"/>
    <property type="match status" value="1"/>
</dbReference>
<evidence type="ECO:0000313" key="4">
    <source>
        <dbReference type="EMBL" id="KAG6376490.1"/>
    </source>
</evidence>
<feature type="region of interest" description="Disordered" evidence="3">
    <location>
        <begin position="424"/>
        <end position="491"/>
    </location>
</feature>
<dbReference type="Gene3D" id="1.25.40.20">
    <property type="entry name" value="Ankyrin repeat-containing domain"/>
    <property type="match status" value="1"/>
</dbReference>
<organism evidence="4 5">
    <name type="scientific">Boletus reticuloceps</name>
    <dbReference type="NCBI Taxonomy" id="495285"/>
    <lineage>
        <taxon>Eukaryota</taxon>
        <taxon>Fungi</taxon>
        <taxon>Dikarya</taxon>
        <taxon>Basidiomycota</taxon>
        <taxon>Agaricomycotina</taxon>
        <taxon>Agaricomycetes</taxon>
        <taxon>Agaricomycetidae</taxon>
        <taxon>Boletales</taxon>
        <taxon>Boletineae</taxon>
        <taxon>Boletaceae</taxon>
        <taxon>Boletoideae</taxon>
        <taxon>Boletus</taxon>
    </lineage>
</organism>
<name>A0A8I3ABP9_9AGAM</name>
<dbReference type="Pfam" id="PF13637">
    <property type="entry name" value="Ank_4"/>
    <property type="match status" value="1"/>
</dbReference>
<dbReference type="InterPro" id="IPR036770">
    <property type="entry name" value="Ankyrin_rpt-contain_sf"/>
</dbReference>
<accession>A0A8I3ABP9</accession>
<proteinExistence type="inferred from homology"/>
<gene>
    <name evidence="4" type="ORF">JVT61DRAFT_2483</name>
</gene>
<evidence type="ECO:0000256" key="3">
    <source>
        <dbReference type="SAM" id="MobiDB-lite"/>
    </source>
</evidence>
<dbReference type="EMBL" id="JAGFBS010000012">
    <property type="protein sequence ID" value="KAG6376490.1"/>
    <property type="molecule type" value="Genomic_DNA"/>
</dbReference>
<dbReference type="InterPro" id="IPR001623">
    <property type="entry name" value="DnaJ_domain"/>
</dbReference>
<dbReference type="GO" id="GO:0003729">
    <property type="term" value="F:mRNA binding"/>
    <property type="evidence" value="ECO:0007669"/>
    <property type="project" value="InterPro"/>
</dbReference>
<keyword evidence="5" id="KW-1185">Reference proteome</keyword>
<feature type="region of interest" description="Disordered" evidence="3">
    <location>
        <begin position="25"/>
        <end position="50"/>
    </location>
</feature>
<dbReference type="Proteomes" id="UP000683000">
    <property type="component" value="Unassembled WGS sequence"/>
</dbReference>
<evidence type="ECO:0000313" key="5">
    <source>
        <dbReference type="Proteomes" id="UP000683000"/>
    </source>
</evidence>
<comment type="caution">
    <text evidence="4">The sequence shown here is derived from an EMBL/GenBank/DDBJ whole genome shotgun (WGS) entry which is preliminary data.</text>
</comment>
<feature type="coiled-coil region" evidence="2">
    <location>
        <begin position="682"/>
        <end position="709"/>
    </location>
</feature>
<evidence type="ECO:0000256" key="1">
    <source>
        <dbReference type="ARBA" id="ARBA00005655"/>
    </source>
</evidence>
<dbReference type="SUPFAM" id="SSF48403">
    <property type="entry name" value="Ankyrin repeat"/>
    <property type="match status" value="1"/>
</dbReference>
<dbReference type="SMART" id="SM00248">
    <property type="entry name" value="ANK"/>
    <property type="match status" value="2"/>
</dbReference>
<reference evidence="4" key="1">
    <citation type="submission" date="2021-03" db="EMBL/GenBank/DDBJ databases">
        <title>Evolutionary innovations through gain and loss of genes in the ectomycorrhizal Boletales.</title>
        <authorList>
            <person name="Wu G."/>
            <person name="Miyauchi S."/>
            <person name="Morin E."/>
            <person name="Yang Z.-L."/>
            <person name="Xu J."/>
            <person name="Martin F.M."/>
        </authorList>
    </citation>
    <scope>NUCLEOTIDE SEQUENCE</scope>
    <source>
        <strain evidence="4">BR01</strain>
    </source>
</reference>
<sequence length="819" mass="92664">MVKESAVSDAYALLGLEEVGKSRDDRRFKRGVLNPPTGGVDGTDKNPGNAEATARFQQLSEAYTVLQTYHTPADPLQYCPYDYPHDSDDDYDDYLDDDDDDEFYFYDVEYESDQERLRFFRFLFEEVLKGRTGRGYAHTQDPHRRRTRKAPETREEYQARLKRTREEREQAEVRRAHQKVERKAFEARMREKERKEAEERQRAKAASRKAEAKSQRKKAAETAQLQQQRVQTLRSAAFAAIRAGDASKVKKGVWEDEVDPAGGEIKMGCENYVAVHPEDPMETLSHIAARNGDTDLVEWLDAHSADPEERNSFGLSAFHVALQHGHVQILKYFFESYDPKQEDHNAIYDLSPPKSLLSIALDSAEPEVVWMILDRGLATTQDIGNAWKEVTSLEGKQALLEKMGNDSIKYAEVQNLLMSYGGFTPPPTPKVQSLSGSRGPRGSFHPRGRGGHRPKTNTHRPAQAHGLSDEASVPTQNGTADPTCRPPENGERLSTQQQISTFSTWTGYVRQPSLFESLQNTVHFVNMGRLAEMQRKLLEQMMGPEAMGVANANLVWSDDKVCRNFLCGTCPHALFTNTKMDLGACPKSHTERLKTEFLQAREATPNDPVFARFQMEYESNIFAFVDECDRRIRSAHRRLEKTPEENAKTTNLMREIAEIELAIQGGTEKIETLGEQGRVDESMRELAAIEALKSEKAEKERELQQLTDTSGASGHQKLRVCDVCGAYLSVLDSDRRLADHFGGKMHLGYHELRNMLSKFREDREKRKMAPPSSTGGSGGAGGGMTRGVGERGGDHRTSRDDRDRERDRGYERHASSRYE</sequence>
<dbReference type="AlphaFoldDB" id="A0A8I3ABP9"/>
<keyword evidence="2" id="KW-0175">Coiled coil</keyword>
<dbReference type="OrthoDB" id="442087at2759"/>